<dbReference type="AlphaFoldDB" id="A0A445DAB7"/>
<evidence type="ECO:0008006" key="10">
    <source>
        <dbReference type="Google" id="ProtNLM"/>
    </source>
</evidence>
<evidence type="ECO:0000256" key="3">
    <source>
        <dbReference type="ARBA" id="ARBA00022692"/>
    </source>
</evidence>
<dbReference type="InterPro" id="IPR023271">
    <property type="entry name" value="Aquaporin-like"/>
</dbReference>
<dbReference type="SUPFAM" id="SSF81338">
    <property type="entry name" value="Aquaporin-like"/>
    <property type="match status" value="2"/>
</dbReference>
<accession>A0A445DAB7</accession>
<feature type="transmembrane region" description="Helical" evidence="7">
    <location>
        <begin position="57"/>
        <end position="79"/>
    </location>
</feature>
<keyword evidence="2 6" id="KW-0813">Transport</keyword>
<dbReference type="EMBL" id="SDMP01000004">
    <property type="protein sequence ID" value="RYR60124.1"/>
    <property type="molecule type" value="Genomic_DNA"/>
</dbReference>
<dbReference type="GO" id="GO:0015250">
    <property type="term" value="F:water channel activity"/>
    <property type="evidence" value="ECO:0007669"/>
    <property type="project" value="TreeGrafter"/>
</dbReference>
<dbReference type="Gene3D" id="1.20.1080.10">
    <property type="entry name" value="Glycerol uptake facilitator protein"/>
    <property type="match status" value="2"/>
</dbReference>
<keyword evidence="3 6" id="KW-0812">Transmembrane</keyword>
<dbReference type="PANTHER" id="PTHR45665">
    <property type="entry name" value="AQUAPORIN-8"/>
    <property type="match status" value="1"/>
</dbReference>
<feature type="transmembrane region" description="Helical" evidence="7">
    <location>
        <begin position="405"/>
        <end position="426"/>
    </location>
</feature>
<evidence type="ECO:0000256" key="6">
    <source>
        <dbReference type="RuleBase" id="RU000477"/>
    </source>
</evidence>
<feature type="transmembrane region" description="Helical" evidence="7">
    <location>
        <begin position="363"/>
        <end position="385"/>
    </location>
</feature>
<evidence type="ECO:0000256" key="7">
    <source>
        <dbReference type="SAM" id="Phobius"/>
    </source>
</evidence>
<organism evidence="8 9">
    <name type="scientific">Arachis hypogaea</name>
    <name type="common">Peanut</name>
    <dbReference type="NCBI Taxonomy" id="3818"/>
    <lineage>
        <taxon>Eukaryota</taxon>
        <taxon>Viridiplantae</taxon>
        <taxon>Streptophyta</taxon>
        <taxon>Embryophyta</taxon>
        <taxon>Tracheophyta</taxon>
        <taxon>Spermatophyta</taxon>
        <taxon>Magnoliopsida</taxon>
        <taxon>eudicotyledons</taxon>
        <taxon>Gunneridae</taxon>
        <taxon>Pentapetalae</taxon>
        <taxon>rosids</taxon>
        <taxon>fabids</taxon>
        <taxon>Fabales</taxon>
        <taxon>Fabaceae</taxon>
        <taxon>Papilionoideae</taxon>
        <taxon>50 kb inversion clade</taxon>
        <taxon>dalbergioids sensu lato</taxon>
        <taxon>Dalbergieae</taxon>
        <taxon>Pterocarpus clade</taxon>
        <taxon>Arachis</taxon>
    </lineage>
</organism>
<dbReference type="PANTHER" id="PTHR45665:SF21">
    <property type="entry name" value="AQUAPORIN TIP1-3"/>
    <property type="match status" value="1"/>
</dbReference>
<proteinExistence type="inferred from homology"/>
<dbReference type="CDD" id="cd00333">
    <property type="entry name" value="MIP"/>
    <property type="match status" value="1"/>
</dbReference>
<protein>
    <recommendedName>
        <fullName evidence="10">Aquaporin</fullName>
    </recommendedName>
</protein>
<evidence type="ECO:0000313" key="9">
    <source>
        <dbReference type="Proteomes" id="UP000289738"/>
    </source>
</evidence>
<comment type="caution">
    <text evidence="8">The sequence shown here is derived from an EMBL/GenBank/DDBJ whole genome shotgun (WGS) entry which is preliminary data.</text>
</comment>
<keyword evidence="5 7" id="KW-0472">Membrane</keyword>
<evidence type="ECO:0000313" key="8">
    <source>
        <dbReference type="EMBL" id="RYR60124.1"/>
    </source>
</evidence>
<feature type="transmembrane region" description="Helical" evidence="7">
    <location>
        <begin position="230"/>
        <end position="251"/>
    </location>
</feature>
<name>A0A445DAB7_ARAHY</name>
<dbReference type="STRING" id="3818.A0A445DAB7"/>
<feature type="transmembrane region" description="Helical" evidence="7">
    <location>
        <begin position="446"/>
        <end position="464"/>
    </location>
</feature>
<dbReference type="GO" id="GO:0016020">
    <property type="term" value="C:membrane"/>
    <property type="evidence" value="ECO:0007669"/>
    <property type="project" value="UniProtKB-SubCell"/>
</dbReference>
<dbReference type="PROSITE" id="PS00221">
    <property type="entry name" value="MIP"/>
    <property type="match status" value="2"/>
</dbReference>
<dbReference type="Proteomes" id="UP000289738">
    <property type="component" value="Chromosome A04"/>
</dbReference>
<dbReference type="PRINTS" id="PR00783">
    <property type="entry name" value="MINTRINSICP"/>
</dbReference>
<evidence type="ECO:0000256" key="4">
    <source>
        <dbReference type="ARBA" id="ARBA00022989"/>
    </source>
</evidence>
<feature type="transmembrane region" description="Helical" evidence="7">
    <location>
        <begin position="199"/>
        <end position="218"/>
    </location>
</feature>
<reference evidence="8 9" key="1">
    <citation type="submission" date="2019-01" db="EMBL/GenBank/DDBJ databases">
        <title>Sequencing of cultivated peanut Arachis hypogaea provides insights into genome evolution and oil improvement.</title>
        <authorList>
            <person name="Chen X."/>
        </authorList>
    </citation>
    <scope>NUCLEOTIDE SEQUENCE [LARGE SCALE GENOMIC DNA]</scope>
    <source>
        <strain evidence="9">cv. Fuhuasheng</strain>
        <tissue evidence="8">Leaves</tissue>
    </source>
</reference>
<dbReference type="InterPro" id="IPR000425">
    <property type="entry name" value="MIP"/>
</dbReference>
<sequence length="476" mass="50021">MAVQRIAIGSPGEAAQPDAIRAAFAEFFSLLIFVFAGEVSGMAYNKLTNNGPAIPSGLIAASLSHAFGLIVAVSVGANISGDHVNPAVTFGAFIGGNITLLRSILYWFAQLLGSVLACIHLRSATGGMPYCLRNRKQKSKLSLPITFSPLIISIGPFIGDDGQEPLSSNSYLCNKQYTKTLIRTLQKTTGFSLSSGVSVWNALVFEIVMIFGLVYTVYGTGVDPKKGNVGIVAPIAIGYVVGANILVGGAFDGASMNPAASFGPAVVNWSWTHHWLYWVGPFIGAAIAANMYDNIFIGDDGQEPLSSIQRIAIGSPGEAAQPDAIRAAFAEFFSLLIFVFAGEVSGMAYNKLTNNGPAIPSGLIAASLSHAFGLIVAVSVGANISGDHVNPAVTFGAFIGGNITLLRSILYWFAQLLGSVLACIHLRSATGGMPYCLRNRKQKSKLSLPITFSPLIISIGPFIGDDGQEPLSSSDY</sequence>
<gene>
    <name evidence="8" type="ORF">Ahy_A04g017216</name>
</gene>
<dbReference type="InterPro" id="IPR034294">
    <property type="entry name" value="Aquaporin_transptr"/>
</dbReference>
<keyword evidence="9" id="KW-1185">Reference proteome</keyword>
<comment type="subcellular location">
    <subcellularLocation>
        <location evidence="1">Membrane</location>
        <topology evidence="1">Multi-pass membrane protein</topology>
    </subcellularLocation>
</comment>
<keyword evidence="4 7" id="KW-1133">Transmembrane helix</keyword>
<dbReference type="Pfam" id="PF00230">
    <property type="entry name" value="MIP"/>
    <property type="match status" value="2"/>
</dbReference>
<feature type="transmembrane region" description="Helical" evidence="7">
    <location>
        <begin position="324"/>
        <end position="342"/>
    </location>
</feature>
<feature type="transmembrane region" description="Helical" evidence="7">
    <location>
        <begin position="27"/>
        <end position="45"/>
    </location>
</feature>
<evidence type="ECO:0000256" key="2">
    <source>
        <dbReference type="ARBA" id="ARBA00022448"/>
    </source>
</evidence>
<evidence type="ECO:0000256" key="5">
    <source>
        <dbReference type="ARBA" id="ARBA00023136"/>
    </source>
</evidence>
<evidence type="ECO:0000256" key="1">
    <source>
        <dbReference type="ARBA" id="ARBA00004141"/>
    </source>
</evidence>
<dbReference type="InterPro" id="IPR022357">
    <property type="entry name" value="MIP_CS"/>
</dbReference>
<comment type="similarity">
    <text evidence="6">Belongs to the MIP/aquaporin (TC 1.A.8) family.</text>
</comment>